<dbReference type="Gene3D" id="1.10.10.60">
    <property type="entry name" value="Homeodomain-like"/>
    <property type="match status" value="1"/>
</dbReference>
<reference evidence="3" key="1">
    <citation type="journal article" date="2021" name="PeerJ">
        <title>Extensive microbial diversity within the chicken gut microbiome revealed by metagenomics and culture.</title>
        <authorList>
            <person name="Gilroy R."/>
            <person name="Ravi A."/>
            <person name="Getino M."/>
            <person name="Pursley I."/>
            <person name="Horton D.L."/>
            <person name="Alikhan N.F."/>
            <person name="Baker D."/>
            <person name="Gharbi K."/>
            <person name="Hall N."/>
            <person name="Watson M."/>
            <person name="Adriaenssens E.M."/>
            <person name="Foster-Nyarko E."/>
            <person name="Jarju S."/>
            <person name="Secka A."/>
            <person name="Antonio M."/>
            <person name="Oren A."/>
            <person name="Chaudhuri R.R."/>
            <person name="La Ragione R."/>
            <person name="Hildebrand F."/>
            <person name="Pallen M.J."/>
        </authorList>
    </citation>
    <scope>NUCLEOTIDE SEQUENCE</scope>
    <source>
        <strain evidence="3">CHK195-6426</strain>
    </source>
</reference>
<sequence length="309" mass="35895">MIPTKAIKTHVYLEREMYMEFEGLHITVTRFTRIDDDCEWEIPAHAHMNYEMHYIYDGTGSIGLGDNVFRVGAGDFYICPPFIDHSQKADCQHPMKEYCIECSLKTENCGEANGSQNESVLLLQRLSQILYCKYSDSDGILIKNFSQMDAIFSRYKEAERFQSDLLVKALMLQTILSMLIFSTANLGIQSISRNQNNINYQRASSIKNYLEANYKTNITIKDCTQVFYLSARQIDRILEKEYNETFHEMLTKTRVNVAIKLMQTTDYSMERIAAEAGFSGYRQMLRSLKNYGIERPARLREQDQLGRRT</sequence>
<proteinExistence type="predicted"/>
<dbReference type="PROSITE" id="PS01124">
    <property type="entry name" value="HTH_ARAC_FAMILY_2"/>
    <property type="match status" value="1"/>
</dbReference>
<organism evidence="3 4">
    <name type="scientific">Candidatus Acetatifactor stercoripullorum</name>
    <dbReference type="NCBI Taxonomy" id="2838414"/>
    <lineage>
        <taxon>Bacteria</taxon>
        <taxon>Bacillati</taxon>
        <taxon>Bacillota</taxon>
        <taxon>Clostridia</taxon>
        <taxon>Lachnospirales</taxon>
        <taxon>Lachnospiraceae</taxon>
        <taxon>Acetatifactor</taxon>
    </lineage>
</organism>
<dbReference type="EMBL" id="DXGH01000027">
    <property type="protein sequence ID" value="HIW80824.1"/>
    <property type="molecule type" value="Genomic_DNA"/>
</dbReference>
<dbReference type="AlphaFoldDB" id="A0A9D1R3Y5"/>
<dbReference type="InterPro" id="IPR018060">
    <property type="entry name" value="HTH_AraC"/>
</dbReference>
<accession>A0A9D1R3Y5</accession>
<evidence type="ECO:0000313" key="4">
    <source>
        <dbReference type="Proteomes" id="UP000824265"/>
    </source>
</evidence>
<name>A0A9D1R3Y5_9FIRM</name>
<dbReference type="GO" id="GO:0043565">
    <property type="term" value="F:sequence-specific DNA binding"/>
    <property type="evidence" value="ECO:0007669"/>
    <property type="project" value="InterPro"/>
</dbReference>
<dbReference type="Gene3D" id="2.60.120.10">
    <property type="entry name" value="Jelly Rolls"/>
    <property type="match status" value="1"/>
</dbReference>
<dbReference type="InterPro" id="IPR014710">
    <property type="entry name" value="RmlC-like_jellyroll"/>
</dbReference>
<reference evidence="3" key="2">
    <citation type="submission" date="2021-04" db="EMBL/GenBank/DDBJ databases">
        <authorList>
            <person name="Gilroy R."/>
        </authorList>
    </citation>
    <scope>NUCLEOTIDE SEQUENCE</scope>
    <source>
        <strain evidence="3">CHK195-6426</strain>
    </source>
</reference>
<dbReference type="Proteomes" id="UP000824265">
    <property type="component" value="Unassembled WGS sequence"/>
</dbReference>
<gene>
    <name evidence="3" type="ORF">H9742_04710</name>
</gene>
<dbReference type="InterPro" id="IPR003313">
    <property type="entry name" value="AraC-bd"/>
</dbReference>
<dbReference type="SUPFAM" id="SSF51182">
    <property type="entry name" value="RmlC-like cupins"/>
    <property type="match status" value="1"/>
</dbReference>
<evidence type="ECO:0000313" key="3">
    <source>
        <dbReference type="EMBL" id="HIW80824.1"/>
    </source>
</evidence>
<dbReference type="Pfam" id="PF12833">
    <property type="entry name" value="HTH_18"/>
    <property type="match status" value="1"/>
</dbReference>
<dbReference type="SMART" id="SM00342">
    <property type="entry name" value="HTH_ARAC"/>
    <property type="match status" value="1"/>
</dbReference>
<dbReference type="GO" id="GO:0003700">
    <property type="term" value="F:DNA-binding transcription factor activity"/>
    <property type="evidence" value="ECO:0007669"/>
    <property type="project" value="InterPro"/>
</dbReference>
<evidence type="ECO:0000256" key="1">
    <source>
        <dbReference type="ARBA" id="ARBA00023125"/>
    </source>
</evidence>
<dbReference type="Pfam" id="PF02311">
    <property type="entry name" value="AraC_binding"/>
    <property type="match status" value="1"/>
</dbReference>
<keyword evidence="1" id="KW-0238">DNA-binding</keyword>
<protein>
    <submittedName>
        <fullName evidence="3">Helix-turn-helix domain-containing protein</fullName>
    </submittedName>
</protein>
<dbReference type="InterPro" id="IPR011051">
    <property type="entry name" value="RmlC_Cupin_sf"/>
</dbReference>
<evidence type="ECO:0000259" key="2">
    <source>
        <dbReference type="PROSITE" id="PS01124"/>
    </source>
</evidence>
<dbReference type="PANTHER" id="PTHR43280">
    <property type="entry name" value="ARAC-FAMILY TRANSCRIPTIONAL REGULATOR"/>
    <property type="match status" value="1"/>
</dbReference>
<feature type="domain" description="HTH araC/xylS-type" evidence="2">
    <location>
        <begin position="204"/>
        <end position="302"/>
    </location>
</feature>
<comment type="caution">
    <text evidence="3">The sequence shown here is derived from an EMBL/GenBank/DDBJ whole genome shotgun (WGS) entry which is preliminary data.</text>
</comment>
<dbReference type="PANTHER" id="PTHR43280:SF34">
    <property type="entry name" value="ARAC-FAMILY TRANSCRIPTIONAL REGULATOR"/>
    <property type="match status" value="1"/>
</dbReference>